<gene>
    <name evidence="1" type="ORF">ACFP7A_09485</name>
</gene>
<name>A0ABW1WE30_9BACL</name>
<proteinExistence type="predicted"/>
<dbReference type="PANTHER" id="PTHR39179:SF2">
    <property type="entry name" value="ENDOSPORE COAT-ASSOCIATED PROTEIN YUTH"/>
    <property type="match status" value="1"/>
</dbReference>
<dbReference type="PANTHER" id="PTHR39179">
    <property type="entry name" value="SPORE COAT PROTEIN I"/>
    <property type="match status" value="1"/>
</dbReference>
<dbReference type="InterPro" id="IPR011009">
    <property type="entry name" value="Kinase-like_dom_sf"/>
</dbReference>
<protein>
    <recommendedName>
        <fullName evidence="3">Spore coat protein YutH</fullName>
    </recommendedName>
</protein>
<dbReference type="EMBL" id="JBHSTQ010000008">
    <property type="protein sequence ID" value="MFC6386836.1"/>
    <property type="molecule type" value="Genomic_DNA"/>
</dbReference>
<dbReference type="InterPro" id="IPR047175">
    <property type="entry name" value="CotS-like"/>
</dbReference>
<dbReference type="SUPFAM" id="SSF56112">
    <property type="entry name" value="Protein kinase-like (PK-like)"/>
    <property type="match status" value="1"/>
</dbReference>
<evidence type="ECO:0008006" key="3">
    <source>
        <dbReference type="Google" id="ProtNLM"/>
    </source>
</evidence>
<comment type="caution">
    <text evidence="1">The sequence shown here is derived from an EMBL/GenBank/DDBJ whole genome shotgun (WGS) entry which is preliminary data.</text>
</comment>
<organism evidence="1 2">
    <name type="scientific">Sporolactobacillus kofuensis</name>
    <dbReference type="NCBI Taxonomy" id="269672"/>
    <lineage>
        <taxon>Bacteria</taxon>
        <taxon>Bacillati</taxon>
        <taxon>Bacillota</taxon>
        <taxon>Bacilli</taxon>
        <taxon>Bacillales</taxon>
        <taxon>Sporolactobacillaceae</taxon>
        <taxon>Sporolactobacillus</taxon>
    </lineage>
</organism>
<dbReference type="Proteomes" id="UP001596267">
    <property type="component" value="Unassembled WGS sequence"/>
</dbReference>
<evidence type="ECO:0000313" key="2">
    <source>
        <dbReference type="Proteomes" id="UP001596267"/>
    </source>
</evidence>
<evidence type="ECO:0000313" key="1">
    <source>
        <dbReference type="EMBL" id="MFC6386836.1"/>
    </source>
</evidence>
<accession>A0ABW1WE30</accession>
<sequence>MKMLDWHAIVDREYELSLNDHPLTLYFQPVSAFYHQQLDTIAQWADYLNLEKGLPVSRMFRNRAGKWGTLIGGEEWVLMCRPIMSQFTGMSAGVGLAELHLQTSMVDVHLFPESPLMTRNRDWEKRIDVLEAKELANRSLERRSVFERLFSNRFAYFLGCAENAIQMMVEGSINFPNEQSVCFGHYRYSMINGIAEENPGQWVVDDRSRDLAEALRVIGWQQGRRTLEEEMNTFLNDYESRFPLTEQVTSAMYARLLYPLSYVECCERYFFESNPSEQREQEVLLRQCEEKIGDYEYLLSILAKRYAGQFTAPEWLLEK</sequence>
<keyword evidence="2" id="KW-1185">Reference proteome</keyword>
<dbReference type="Gene3D" id="3.90.1200.10">
    <property type="match status" value="1"/>
</dbReference>
<dbReference type="RefSeq" id="WP_253054607.1">
    <property type="nucleotide sequence ID" value="NZ_JAMXWN010000008.1"/>
</dbReference>
<reference evidence="2" key="1">
    <citation type="journal article" date="2019" name="Int. J. Syst. Evol. Microbiol.">
        <title>The Global Catalogue of Microorganisms (GCM) 10K type strain sequencing project: providing services to taxonomists for standard genome sequencing and annotation.</title>
        <authorList>
            <consortium name="The Broad Institute Genomics Platform"/>
            <consortium name="The Broad Institute Genome Sequencing Center for Infectious Disease"/>
            <person name="Wu L."/>
            <person name="Ma J."/>
        </authorList>
    </citation>
    <scope>NUCLEOTIDE SEQUENCE [LARGE SCALE GENOMIC DNA]</scope>
    <source>
        <strain evidence="2">CCUG 42001</strain>
    </source>
</reference>